<name>A0A6M3X5L7_9ZZZZ</name>
<evidence type="ECO:0008006" key="2">
    <source>
        <dbReference type="Google" id="ProtNLM"/>
    </source>
</evidence>
<accession>A0A6M3X5L7</accession>
<reference evidence="1" key="1">
    <citation type="submission" date="2020-03" db="EMBL/GenBank/DDBJ databases">
        <title>The deep terrestrial virosphere.</title>
        <authorList>
            <person name="Holmfeldt K."/>
            <person name="Nilsson E."/>
            <person name="Simone D."/>
            <person name="Lopez-Fernandez M."/>
            <person name="Wu X."/>
            <person name="de Brujin I."/>
            <person name="Lundin D."/>
            <person name="Andersson A."/>
            <person name="Bertilsson S."/>
            <person name="Dopson M."/>
        </authorList>
    </citation>
    <scope>NUCLEOTIDE SEQUENCE</scope>
    <source>
        <strain evidence="1">MM171B02404</strain>
    </source>
</reference>
<dbReference type="EMBL" id="MT143934">
    <property type="protein sequence ID" value="QJH92959.1"/>
    <property type="molecule type" value="Genomic_DNA"/>
</dbReference>
<protein>
    <recommendedName>
        <fullName evidence="2">Transcription factor zinc-finger domain-containing protein</fullName>
    </recommendedName>
</protein>
<sequence>MTWENIVEEKDEWTDEEEIKCPFCNKPFMHHIMKYYTGYHSREAMIHCDECDNIWVVVYNFSHIVKLKKEIVV</sequence>
<dbReference type="AlphaFoldDB" id="A0A6M3X5L7"/>
<organism evidence="1">
    <name type="scientific">viral metagenome</name>
    <dbReference type="NCBI Taxonomy" id="1070528"/>
    <lineage>
        <taxon>unclassified sequences</taxon>
        <taxon>metagenomes</taxon>
        <taxon>organismal metagenomes</taxon>
    </lineage>
</organism>
<gene>
    <name evidence="1" type="ORF">MM171B02404_0007</name>
</gene>
<proteinExistence type="predicted"/>
<evidence type="ECO:0000313" key="1">
    <source>
        <dbReference type="EMBL" id="QJH92959.1"/>
    </source>
</evidence>